<proteinExistence type="predicted"/>
<dbReference type="HOGENOM" id="CLU_041527_2_0_2"/>
<evidence type="ECO:0000313" key="2">
    <source>
        <dbReference type="EMBL" id="CCC81813.1"/>
    </source>
</evidence>
<dbReference type="SUPFAM" id="SSF52540">
    <property type="entry name" value="P-loop containing nucleoside triphosphate hydrolases"/>
    <property type="match status" value="1"/>
</dbReference>
<dbReference type="EMBL" id="FN869859">
    <property type="protein sequence ID" value="CCC81813.1"/>
    <property type="molecule type" value="Genomic_DNA"/>
</dbReference>
<dbReference type="GeneID" id="11262058"/>
<dbReference type="InterPro" id="IPR027417">
    <property type="entry name" value="P-loop_NTPase"/>
</dbReference>
<dbReference type="eggNOG" id="arCOG03167">
    <property type="taxonomic scope" value="Archaea"/>
</dbReference>
<evidence type="ECO:0000313" key="3">
    <source>
        <dbReference type="Proteomes" id="UP000002654"/>
    </source>
</evidence>
<protein>
    <submittedName>
        <fullName evidence="2">ATPase, AAA+ superfamily</fullName>
    </submittedName>
</protein>
<evidence type="ECO:0000259" key="1">
    <source>
        <dbReference type="SMART" id="SM00382"/>
    </source>
</evidence>
<dbReference type="Pfam" id="PF13173">
    <property type="entry name" value="AAA_14"/>
    <property type="match status" value="1"/>
</dbReference>
<dbReference type="InterPro" id="IPR003593">
    <property type="entry name" value="AAA+_ATPase"/>
</dbReference>
<keyword evidence="3" id="KW-1185">Reference proteome</keyword>
<dbReference type="STRING" id="768679.TTX_1172"/>
<feature type="domain" description="AAA+ ATPase" evidence="1">
    <location>
        <begin position="41"/>
        <end position="167"/>
    </location>
</feature>
<gene>
    <name evidence="2" type="ordered locus">TTX_1172</name>
</gene>
<dbReference type="PaxDb" id="768679-TTX_1172"/>
<dbReference type="AlphaFoldDB" id="G4RJR8"/>
<dbReference type="InterPro" id="IPR025420">
    <property type="entry name" value="DUF4143"/>
</dbReference>
<dbReference type="PATRIC" id="fig|768679.9.peg.1182"/>
<organism evidence="2 3">
    <name type="scientific">Thermoproteus tenax (strain ATCC 35583 / DSM 2078 / JCM 9277 / NBRC 100435 / Kra 1)</name>
    <dbReference type="NCBI Taxonomy" id="768679"/>
    <lineage>
        <taxon>Archaea</taxon>
        <taxon>Thermoproteota</taxon>
        <taxon>Thermoprotei</taxon>
        <taxon>Thermoproteales</taxon>
        <taxon>Thermoproteaceae</taxon>
        <taxon>Thermoproteus</taxon>
    </lineage>
</organism>
<dbReference type="InterPro" id="IPR041682">
    <property type="entry name" value="AAA_14"/>
</dbReference>
<sequence>MIEEQNPWWISPELIRENAYYRRYLSSPVRWDVELPVSLKPYSLNIVFGPRQVGKSTALILLIKRLLDGGTDPRGVFYFACDKLADYRELDRVLSRYLEFRRRAGVSSSVIVLDEVTYPREWFRAVKYRIDRGDFENDVLILTGSLTISAKGEAETFPGRRGLGKVLVMHPLPFSMFVRLFGVEIPTGDLRFVVDNFHRYLGLLPRLSELFRYFLAVGGFPNAVRDFFTRGAVSQETAFDFVGSISSDIYKLRRSETFFKLTVRAIIERASSEFSFHTISRDYGVGTVKTAVSYVGLLEKLHLLKTVEAVDPNTGLPMPRKLRKFYLLDPFIYHSFSKWVGAAPPDEAKMAEAAVAAHLARLYKLYYLKLNGEVDLVAEVDGELWGVEVKYGRIRKGGWRAVGRIKRFIYVSRDEADDDVIPAPLLLAMLKTPHVVEIKTA</sequence>
<dbReference type="Proteomes" id="UP000002654">
    <property type="component" value="Chromosome"/>
</dbReference>
<name>G4RJR8_THETK</name>
<dbReference type="OrthoDB" id="27235at2157"/>
<dbReference type="RefSeq" id="WP_014127068.1">
    <property type="nucleotide sequence ID" value="NC_016070.1"/>
</dbReference>
<dbReference type="PANTHER" id="PTHR33295:SF18">
    <property type="entry name" value="AAA+ ATPASE DOMAIN-CONTAINING PROTEIN"/>
    <property type="match status" value="1"/>
</dbReference>
<dbReference type="PANTHER" id="PTHR33295">
    <property type="entry name" value="ATPASE"/>
    <property type="match status" value="1"/>
</dbReference>
<dbReference type="KEGG" id="ttn:TTX_1172"/>
<dbReference type="Pfam" id="PF13635">
    <property type="entry name" value="DUF4143"/>
    <property type="match status" value="1"/>
</dbReference>
<dbReference type="SMART" id="SM00382">
    <property type="entry name" value="AAA"/>
    <property type="match status" value="1"/>
</dbReference>
<reference evidence="2 3" key="1">
    <citation type="journal article" date="2011" name="PLoS ONE">
        <title>The complete genome sequence of Thermoproteus tenax: a physiologically versatile member of the Crenarchaeota.</title>
        <authorList>
            <person name="Siebers B."/>
            <person name="Zaparty M."/>
            <person name="Raddatz G."/>
            <person name="Tjaden B."/>
            <person name="Albers S.V."/>
            <person name="Bell S.D."/>
            <person name="Blombach F."/>
            <person name="Kletzin A."/>
            <person name="Kyrpides N."/>
            <person name="Lanz C."/>
            <person name="Plagens A."/>
            <person name="Rampp M."/>
            <person name="Rosinus A."/>
            <person name="von Jan M."/>
            <person name="Makarova K.S."/>
            <person name="Klenk H.P."/>
            <person name="Schuster S.C."/>
            <person name="Hensel R."/>
        </authorList>
    </citation>
    <scope>NUCLEOTIDE SEQUENCE [LARGE SCALE GENOMIC DNA]</scope>
    <source>
        <strain evidence="3">ATCC 35583 / DSM 2078 / JCM 9277 / NBRC 100435 / Kra 1</strain>
    </source>
</reference>
<accession>G4RJR8</accession>